<accession>B7PG57</accession>
<dbReference type="InterPro" id="IPR004156">
    <property type="entry name" value="OATP"/>
</dbReference>
<dbReference type="GO" id="GO:0016323">
    <property type="term" value="C:basolateral plasma membrane"/>
    <property type="evidence" value="ECO:0000318"/>
    <property type="project" value="GO_Central"/>
</dbReference>
<keyword evidence="4 9" id="KW-0812">Transmembrane</keyword>
<protein>
    <submittedName>
        <fullName evidence="11 12">Solute carrier organic anion transporter, putative</fullName>
    </submittedName>
</protein>
<dbReference type="PROSITE" id="PS51465">
    <property type="entry name" value="KAZAL_2"/>
    <property type="match status" value="1"/>
</dbReference>
<dbReference type="VEuPathDB" id="VectorBase:ISCP_011650"/>
<feature type="transmembrane region" description="Helical" evidence="9">
    <location>
        <begin position="291"/>
        <end position="314"/>
    </location>
</feature>
<organism>
    <name type="scientific">Ixodes scapularis</name>
    <name type="common">Black-legged tick</name>
    <name type="synonym">Deer tick</name>
    <dbReference type="NCBI Taxonomy" id="6945"/>
    <lineage>
        <taxon>Eukaryota</taxon>
        <taxon>Metazoa</taxon>
        <taxon>Ecdysozoa</taxon>
        <taxon>Arthropoda</taxon>
        <taxon>Chelicerata</taxon>
        <taxon>Arachnida</taxon>
        <taxon>Acari</taxon>
        <taxon>Parasitiformes</taxon>
        <taxon>Ixodida</taxon>
        <taxon>Ixodoidea</taxon>
        <taxon>Ixodidae</taxon>
        <taxon>Ixodinae</taxon>
        <taxon>Ixodes</taxon>
    </lineage>
</organism>
<proteinExistence type="inferred from homology"/>
<dbReference type="VEuPathDB" id="VectorBase:ISCW018349"/>
<dbReference type="STRING" id="6945.B7PG57"/>
<evidence type="ECO:0000256" key="1">
    <source>
        <dbReference type="ARBA" id="ARBA00004651"/>
    </source>
</evidence>
<feature type="transmembrane region" description="Helical" evidence="9">
    <location>
        <begin position="240"/>
        <end position="262"/>
    </location>
</feature>
<keyword evidence="3" id="KW-1003">Cell membrane</keyword>
<feature type="region of interest" description="Disordered" evidence="8">
    <location>
        <begin position="323"/>
        <end position="345"/>
    </location>
</feature>
<feature type="transmembrane region" description="Helical" evidence="9">
    <location>
        <begin position="205"/>
        <end position="228"/>
    </location>
</feature>
<feature type="domain" description="Kazal-like" evidence="10">
    <location>
        <begin position="122"/>
        <end position="176"/>
    </location>
</feature>
<dbReference type="EMBL" id="ABJB011038354">
    <property type="status" value="NOT_ANNOTATED_CDS"/>
    <property type="molecule type" value="Genomic_DNA"/>
</dbReference>
<dbReference type="HOGENOM" id="CLU_008954_3_1_1"/>
<evidence type="ECO:0000313" key="12">
    <source>
        <dbReference type="EnsemblMetazoa" id="ISCW018349-PA"/>
    </source>
</evidence>
<dbReference type="VEuPathDB" id="VectorBase:ISCI018349"/>
<evidence type="ECO:0000256" key="5">
    <source>
        <dbReference type="ARBA" id="ARBA00022989"/>
    </source>
</evidence>
<evidence type="ECO:0000256" key="6">
    <source>
        <dbReference type="ARBA" id="ARBA00023136"/>
    </source>
</evidence>
<dbReference type="OrthoDB" id="5062115at2759"/>
<evidence type="ECO:0000256" key="3">
    <source>
        <dbReference type="ARBA" id="ARBA00022475"/>
    </source>
</evidence>
<dbReference type="AlphaFoldDB" id="B7PG57"/>
<dbReference type="PANTHER" id="PTHR11388">
    <property type="entry name" value="ORGANIC ANION TRANSPORTER"/>
    <property type="match status" value="1"/>
</dbReference>
<feature type="transmembrane region" description="Helical" evidence="9">
    <location>
        <begin position="12"/>
        <end position="33"/>
    </location>
</feature>
<evidence type="ECO:0000256" key="2">
    <source>
        <dbReference type="ARBA" id="ARBA00009657"/>
    </source>
</evidence>
<reference evidence="12" key="2">
    <citation type="submission" date="2020-05" db="UniProtKB">
        <authorList>
            <consortium name="EnsemblMetazoa"/>
        </authorList>
    </citation>
    <scope>IDENTIFICATION</scope>
    <source>
        <strain evidence="12">wikel</strain>
    </source>
</reference>
<name>B7PG57_IXOSC</name>
<feature type="transmembrane region" description="Helical" evidence="9">
    <location>
        <begin position="53"/>
        <end position="76"/>
    </location>
</feature>
<dbReference type="GO" id="GO:0043252">
    <property type="term" value="P:sodium-independent organic anion transport"/>
    <property type="evidence" value="ECO:0000318"/>
    <property type="project" value="GO_Central"/>
</dbReference>
<dbReference type="InterPro" id="IPR002350">
    <property type="entry name" value="Kazal_dom"/>
</dbReference>
<dbReference type="EnsemblMetazoa" id="ISCW018349-RA">
    <property type="protein sequence ID" value="ISCW018349-PA"/>
    <property type="gene ID" value="ISCW018349"/>
</dbReference>
<dbReference type="Pfam" id="PF03137">
    <property type="entry name" value="OATP"/>
    <property type="match status" value="1"/>
</dbReference>
<dbReference type="GO" id="GO:0015347">
    <property type="term" value="F:sodium-independent organic anion transmembrane transporter activity"/>
    <property type="evidence" value="ECO:0000318"/>
    <property type="project" value="GO_Central"/>
</dbReference>
<evidence type="ECO:0000256" key="7">
    <source>
        <dbReference type="ARBA" id="ARBA00023157"/>
    </source>
</evidence>
<dbReference type="InterPro" id="IPR036259">
    <property type="entry name" value="MFS_trans_sf"/>
</dbReference>
<feature type="non-terminal residue" evidence="11">
    <location>
        <position position="1"/>
    </location>
</feature>
<evidence type="ECO:0000256" key="4">
    <source>
        <dbReference type="ARBA" id="ARBA00022692"/>
    </source>
</evidence>
<comment type="similarity">
    <text evidence="2">Belongs to the organo anion transporter (TC 2.A.60) family.</text>
</comment>
<evidence type="ECO:0000313" key="13">
    <source>
        <dbReference type="Proteomes" id="UP000001555"/>
    </source>
</evidence>
<feature type="transmembrane region" description="Helical" evidence="9">
    <location>
        <begin position="83"/>
        <end position="104"/>
    </location>
</feature>
<comment type="subcellular location">
    <subcellularLocation>
        <location evidence="1">Cell membrane</location>
        <topology evidence="1">Multi-pass membrane protein</topology>
    </subcellularLocation>
</comment>
<evidence type="ECO:0000259" key="10">
    <source>
        <dbReference type="PROSITE" id="PS51465"/>
    </source>
</evidence>
<keyword evidence="7" id="KW-1015">Disulfide bond</keyword>
<dbReference type="PANTHER" id="PTHR11388:SF76">
    <property type="entry name" value="SOLUTE CARRIER ORGANIC ANION TRANSPORTER FAMILY MEMBER"/>
    <property type="match status" value="1"/>
</dbReference>
<evidence type="ECO:0000256" key="8">
    <source>
        <dbReference type="SAM" id="MobiDB-lite"/>
    </source>
</evidence>
<keyword evidence="13" id="KW-1185">Reference proteome</keyword>
<gene>
    <name evidence="11" type="ORF">IscW_ISCW018349</name>
</gene>
<dbReference type="SUPFAM" id="SSF103473">
    <property type="entry name" value="MFS general substrate transporter"/>
    <property type="match status" value="1"/>
</dbReference>
<evidence type="ECO:0000256" key="9">
    <source>
        <dbReference type="SAM" id="Phobius"/>
    </source>
</evidence>
<dbReference type="PaxDb" id="6945-B7PG57"/>
<dbReference type="Proteomes" id="UP000001555">
    <property type="component" value="Unassembled WGS sequence"/>
</dbReference>
<dbReference type="EMBL" id="ABJB010562335">
    <property type="status" value="NOT_ANNOTATED_CDS"/>
    <property type="molecule type" value="Genomic_DNA"/>
</dbReference>
<sequence>AVQVLKRLARNPIYVFRTLGNIAVYIALTGYYISFPKYTQHQFQQTASNASLFTGPTIIVSNMVGTFLGALFVHYFQPRTRIIAWHNVVATVIAIGGVVALMGMSCGNLKYPLVDGPNANSKTIENNCNRDCRCSASIHHPVCDLSTGTQYFSPCFAGCPAQSLNLTELRECQCILSDADASHFSKGTVLHGHCEQDCWHAMATFASVVFAIQVVFSTTLVGSTLLVIRSLEPNDKSIALTVLSAIMNLFAFIPYPLIYGALMDASCLVWEDRCGGTGACWLYDLPKLRYLIHGVTTALLVVGCLFQIVVVYYSDRVTDFYDDKRSESDDSNDVGKPLMGSKSRD</sequence>
<reference evidence="11 13" key="1">
    <citation type="submission" date="2008-03" db="EMBL/GenBank/DDBJ databases">
        <title>Annotation of Ixodes scapularis.</title>
        <authorList>
            <consortium name="Ixodes scapularis Genome Project Consortium"/>
            <person name="Caler E."/>
            <person name="Hannick L.I."/>
            <person name="Bidwell S."/>
            <person name="Joardar V."/>
            <person name="Thiagarajan M."/>
            <person name="Amedeo P."/>
            <person name="Galinsky K.J."/>
            <person name="Schobel S."/>
            <person name="Inman J."/>
            <person name="Hostetler J."/>
            <person name="Miller J."/>
            <person name="Hammond M."/>
            <person name="Megy K."/>
            <person name="Lawson D."/>
            <person name="Kodira C."/>
            <person name="Sutton G."/>
            <person name="Meyer J."/>
            <person name="Hill C.A."/>
            <person name="Birren B."/>
            <person name="Nene V."/>
            <person name="Collins F."/>
            <person name="Alarcon-Chaidez F."/>
            <person name="Wikel S."/>
            <person name="Strausberg R."/>
        </authorList>
    </citation>
    <scope>NUCLEOTIDE SEQUENCE [LARGE SCALE GENOMIC DNA]</scope>
    <source>
        <strain evidence="13">Wikel</strain>
        <strain evidence="11">Wikel colony</strain>
    </source>
</reference>
<evidence type="ECO:0000313" key="11">
    <source>
        <dbReference type="EMBL" id="EEC05579.1"/>
    </source>
</evidence>
<keyword evidence="5 9" id="KW-1133">Transmembrane helix</keyword>
<feature type="non-terminal residue" evidence="11">
    <location>
        <position position="345"/>
    </location>
</feature>
<dbReference type="EMBL" id="DS706506">
    <property type="protein sequence ID" value="EEC05579.1"/>
    <property type="molecule type" value="Genomic_DNA"/>
</dbReference>
<keyword evidence="6 9" id="KW-0472">Membrane</keyword>